<comment type="caution">
    <text evidence="9">The sequence shown here is derived from an EMBL/GenBank/DDBJ whole genome shotgun (WGS) entry which is preliminary data.</text>
</comment>
<dbReference type="PATRIC" id="fig|93930.3.peg.915"/>
<dbReference type="PANTHER" id="PTHR43711">
    <property type="entry name" value="TWO-COMPONENT HISTIDINE KINASE"/>
    <property type="match status" value="1"/>
</dbReference>
<keyword evidence="6" id="KW-0902">Two-component regulatory system</keyword>
<dbReference type="Proteomes" id="UP000058636">
    <property type="component" value="Unassembled WGS sequence"/>
</dbReference>
<evidence type="ECO:0000256" key="2">
    <source>
        <dbReference type="ARBA" id="ARBA00012438"/>
    </source>
</evidence>
<accession>A0A101ES72</accession>
<reference evidence="9 10" key="1">
    <citation type="journal article" date="2015" name="MBio">
        <title>Genome-Resolved Metagenomic Analysis Reveals Roles for Candidate Phyla and Other Microbial Community Members in Biogeochemical Transformations in Oil Reservoirs.</title>
        <authorList>
            <person name="Hu P."/>
            <person name="Tom L."/>
            <person name="Singh A."/>
            <person name="Thomas B.C."/>
            <person name="Baker B.J."/>
            <person name="Piceno Y.M."/>
            <person name="Andersen G.L."/>
            <person name="Banfield J.F."/>
        </authorList>
    </citation>
    <scope>NUCLEOTIDE SEQUENCE [LARGE SCALE GENOMIC DNA]</scope>
    <source>
        <strain evidence="9">46_26</strain>
    </source>
</reference>
<dbReference type="EC" id="2.7.13.3" evidence="2"/>
<keyword evidence="7" id="KW-0812">Transmembrane</keyword>
<dbReference type="InterPro" id="IPR003594">
    <property type="entry name" value="HATPase_dom"/>
</dbReference>
<dbReference type="CDD" id="cd00082">
    <property type="entry name" value="HisKA"/>
    <property type="match status" value="1"/>
</dbReference>
<evidence type="ECO:0000313" key="10">
    <source>
        <dbReference type="Proteomes" id="UP000058636"/>
    </source>
</evidence>
<gene>
    <name evidence="9" type="ORF">XD57_0220</name>
</gene>
<dbReference type="InterPro" id="IPR036097">
    <property type="entry name" value="HisK_dim/P_sf"/>
</dbReference>
<keyword evidence="4" id="KW-0808">Transferase</keyword>
<evidence type="ECO:0000256" key="6">
    <source>
        <dbReference type="ARBA" id="ARBA00023012"/>
    </source>
</evidence>
<evidence type="ECO:0000256" key="4">
    <source>
        <dbReference type="ARBA" id="ARBA00022679"/>
    </source>
</evidence>
<dbReference type="InterPro" id="IPR036890">
    <property type="entry name" value="HATPase_C_sf"/>
</dbReference>
<dbReference type="InterPro" id="IPR003661">
    <property type="entry name" value="HisK_dim/P_dom"/>
</dbReference>
<evidence type="ECO:0000313" key="9">
    <source>
        <dbReference type="EMBL" id="KUK23685.1"/>
    </source>
</evidence>
<dbReference type="PANTHER" id="PTHR43711:SF28">
    <property type="entry name" value="SENSOR HISTIDINE KINASE YXDK"/>
    <property type="match status" value="1"/>
</dbReference>
<dbReference type="EMBL" id="LGFG01000009">
    <property type="protein sequence ID" value="KUK23685.1"/>
    <property type="molecule type" value="Genomic_DNA"/>
</dbReference>
<protein>
    <recommendedName>
        <fullName evidence="2">histidine kinase</fullName>
        <ecNumber evidence="2">2.7.13.3</ecNumber>
    </recommendedName>
</protein>
<keyword evidence="5 9" id="KW-0418">Kinase</keyword>
<keyword evidence="3" id="KW-0597">Phosphoprotein</keyword>
<dbReference type="InterPro" id="IPR005467">
    <property type="entry name" value="His_kinase_dom"/>
</dbReference>
<proteinExistence type="predicted"/>
<evidence type="ECO:0000256" key="5">
    <source>
        <dbReference type="ARBA" id="ARBA00022777"/>
    </source>
</evidence>
<dbReference type="Gene3D" id="1.10.287.130">
    <property type="match status" value="1"/>
</dbReference>
<name>A0A101ES72_9THEM</name>
<sequence length="405" mass="45844">MLPVTNEKKAFRKTQLIWTAVFTLSIVLIVAITVGAVFIVEKRRITTQFDDELRRTADLIERRLKAPGMMGMLRTFRGVDPLFVPRGEAFQFLFPSGEVFLEVGEQIGTPETPVEEGFSTEGNYRIFTKKIDLGDTTIFLRVGKDISDLIERSRRLLSMYLLVILFSAGGAAVFGYFVSSLALLPVRNAYNSLKRFSMDASHELKTPLSVLRTSLDVLKYREDLPDDVKNKLGIMEKNVEKMSKQINQLLLLVKSESSFNGVVKERINLKEFLQQIVNEFKPKAESKGLVLEIDCPEDLFLETEKDTLRVILENLIDNAVKFTEKGKVIVGARKEGRLTIYVQDTGPGIPKKEQKRIFERFYRISRNTEGSGLGLSIVKELASRLKAKVILESEEGKGSTFKLVF</sequence>
<keyword evidence="7" id="KW-0472">Membrane</keyword>
<evidence type="ECO:0000256" key="3">
    <source>
        <dbReference type="ARBA" id="ARBA00022553"/>
    </source>
</evidence>
<dbReference type="Pfam" id="PF00512">
    <property type="entry name" value="HisKA"/>
    <property type="match status" value="1"/>
</dbReference>
<dbReference type="SMART" id="SM00387">
    <property type="entry name" value="HATPase_c"/>
    <property type="match status" value="1"/>
</dbReference>
<dbReference type="InterPro" id="IPR004358">
    <property type="entry name" value="Sig_transdc_His_kin-like_C"/>
</dbReference>
<dbReference type="InterPro" id="IPR050736">
    <property type="entry name" value="Sensor_HK_Regulatory"/>
</dbReference>
<organism evidence="9 10">
    <name type="scientific">Thermotoga petrophila</name>
    <dbReference type="NCBI Taxonomy" id="93929"/>
    <lineage>
        <taxon>Bacteria</taxon>
        <taxon>Thermotogati</taxon>
        <taxon>Thermotogota</taxon>
        <taxon>Thermotogae</taxon>
        <taxon>Thermotogales</taxon>
        <taxon>Thermotogaceae</taxon>
        <taxon>Thermotoga</taxon>
    </lineage>
</organism>
<feature type="transmembrane region" description="Helical" evidence="7">
    <location>
        <begin position="159"/>
        <end position="184"/>
    </location>
</feature>
<dbReference type="GO" id="GO:0000155">
    <property type="term" value="F:phosphorelay sensor kinase activity"/>
    <property type="evidence" value="ECO:0007669"/>
    <property type="project" value="InterPro"/>
</dbReference>
<evidence type="ECO:0000256" key="7">
    <source>
        <dbReference type="SAM" id="Phobius"/>
    </source>
</evidence>
<comment type="catalytic activity">
    <reaction evidence="1">
        <text>ATP + protein L-histidine = ADP + protein N-phospho-L-histidine.</text>
        <dbReference type="EC" id="2.7.13.3"/>
    </reaction>
</comment>
<dbReference type="Gene3D" id="3.30.565.10">
    <property type="entry name" value="Histidine kinase-like ATPase, C-terminal domain"/>
    <property type="match status" value="1"/>
</dbReference>
<dbReference type="SMART" id="SM00388">
    <property type="entry name" value="HisKA"/>
    <property type="match status" value="1"/>
</dbReference>
<dbReference type="AlphaFoldDB" id="A0A101ES72"/>
<dbReference type="SUPFAM" id="SSF55874">
    <property type="entry name" value="ATPase domain of HSP90 chaperone/DNA topoisomerase II/histidine kinase"/>
    <property type="match status" value="1"/>
</dbReference>
<evidence type="ECO:0000256" key="1">
    <source>
        <dbReference type="ARBA" id="ARBA00000085"/>
    </source>
</evidence>
<dbReference type="Pfam" id="PF02518">
    <property type="entry name" value="HATPase_c"/>
    <property type="match status" value="1"/>
</dbReference>
<feature type="transmembrane region" description="Helical" evidence="7">
    <location>
        <begin position="16"/>
        <end position="40"/>
    </location>
</feature>
<dbReference type="FunFam" id="3.30.565.10:FF:000006">
    <property type="entry name" value="Sensor histidine kinase WalK"/>
    <property type="match status" value="1"/>
</dbReference>
<dbReference type="PROSITE" id="PS50109">
    <property type="entry name" value="HIS_KIN"/>
    <property type="match status" value="1"/>
</dbReference>
<dbReference type="PRINTS" id="PR00344">
    <property type="entry name" value="BCTRLSENSOR"/>
</dbReference>
<feature type="domain" description="Histidine kinase" evidence="8">
    <location>
        <begin position="199"/>
        <end position="405"/>
    </location>
</feature>
<keyword evidence="7" id="KW-1133">Transmembrane helix</keyword>
<dbReference type="SUPFAM" id="SSF47384">
    <property type="entry name" value="Homodimeric domain of signal transducing histidine kinase"/>
    <property type="match status" value="1"/>
</dbReference>
<evidence type="ECO:0000259" key="8">
    <source>
        <dbReference type="PROSITE" id="PS50109"/>
    </source>
</evidence>